<evidence type="ECO:0000256" key="2">
    <source>
        <dbReference type="ARBA" id="ARBA00022741"/>
    </source>
</evidence>
<comment type="catalytic activity">
    <reaction evidence="5">
        <text>3'-dephospho-CoA + ATP = ADP + CoA + H(+)</text>
        <dbReference type="Rhea" id="RHEA:18245"/>
        <dbReference type="ChEBI" id="CHEBI:15378"/>
        <dbReference type="ChEBI" id="CHEBI:30616"/>
        <dbReference type="ChEBI" id="CHEBI:57287"/>
        <dbReference type="ChEBI" id="CHEBI:57328"/>
        <dbReference type="ChEBI" id="CHEBI:456216"/>
        <dbReference type="EC" id="2.7.1.24"/>
    </reaction>
</comment>
<dbReference type="Gene3D" id="3.40.50.300">
    <property type="entry name" value="P-loop containing nucleotide triphosphate hydrolases"/>
    <property type="match status" value="1"/>
</dbReference>
<reference evidence="7 8" key="1">
    <citation type="submission" date="2013-03" db="EMBL/GenBank/DDBJ databases">
        <title>Salinisphaera dokdonensis CL-ES53 Genome Sequencing.</title>
        <authorList>
            <person name="Li C."/>
            <person name="Lai Q."/>
            <person name="Shao Z."/>
        </authorList>
    </citation>
    <scope>NUCLEOTIDE SEQUENCE [LARGE SCALE GENOMIC DNA]</scope>
    <source>
        <strain evidence="7 8">CL-ES53</strain>
    </source>
</reference>
<dbReference type="RefSeq" id="WP_353109249.1">
    <property type="nucleotide sequence ID" value="NZ_APND01000001.1"/>
</dbReference>
<evidence type="ECO:0000256" key="1">
    <source>
        <dbReference type="ARBA" id="ARBA00009018"/>
    </source>
</evidence>
<dbReference type="InterPro" id="IPR027417">
    <property type="entry name" value="P-loop_NTPase"/>
</dbReference>
<gene>
    <name evidence="5 7" type="primary">coaE</name>
    <name evidence="7" type="ORF">SADO_03455</name>
</gene>
<keyword evidence="4 5" id="KW-0173">Coenzyme A biosynthesis</keyword>
<feature type="binding site" evidence="5">
    <location>
        <begin position="14"/>
        <end position="19"/>
    </location>
    <ligand>
        <name>ATP</name>
        <dbReference type="ChEBI" id="CHEBI:30616"/>
    </ligand>
</feature>
<organism evidence="7 8">
    <name type="scientific">Salinisphaera dokdonensis CL-ES53</name>
    <dbReference type="NCBI Taxonomy" id="1304272"/>
    <lineage>
        <taxon>Bacteria</taxon>
        <taxon>Pseudomonadati</taxon>
        <taxon>Pseudomonadota</taxon>
        <taxon>Gammaproteobacteria</taxon>
        <taxon>Salinisphaerales</taxon>
        <taxon>Salinisphaeraceae</taxon>
        <taxon>Salinisphaera</taxon>
    </lineage>
</organism>
<dbReference type="InterPro" id="IPR001977">
    <property type="entry name" value="Depp_CoAkinase"/>
</dbReference>
<dbReference type="GO" id="GO:0004140">
    <property type="term" value="F:dephospho-CoA kinase activity"/>
    <property type="evidence" value="ECO:0007669"/>
    <property type="project" value="UniProtKB-EC"/>
</dbReference>
<dbReference type="SUPFAM" id="SSF52540">
    <property type="entry name" value="P-loop containing nucleoside triphosphate hydrolases"/>
    <property type="match status" value="1"/>
</dbReference>
<evidence type="ECO:0000256" key="6">
    <source>
        <dbReference type="NCBIfam" id="TIGR00152"/>
    </source>
</evidence>
<dbReference type="EMBL" id="APND01000001">
    <property type="protein sequence ID" value="MES1928280.1"/>
    <property type="molecule type" value="Genomic_DNA"/>
</dbReference>
<evidence type="ECO:0000256" key="4">
    <source>
        <dbReference type="ARBA" id="ARBA00022993"/>
    </source>
</evidence>
<comment type="pathway">
    <text evidence="5">Cofactor biosynthesis; coenzyme A biosynthesis; CoA from (R)-pantothenate: step 5/5.</text>
</comment>
<dbReference type="NCBIfam" id="TIGR00152">
    <property type="entry name" value="dephospho-CoA kinase"/>
    <property type="match status" value="1"/>
</dbReference>
<dbReference type="Proteomes" id="UP001460888">
    <property type="component" value="Unassembled WGS sequence"/>
</dbReference>
<dbReference type="Pfam" id="PF01121">
    <property type="entry name" value="CoaE"/>
    <property type="match status" value="1"/>
</dbReference>
<evidence type="ECO:0000256" key="3">
    <source>
        <dbReference type="ARBA" id="ARBA00022840"/>
    </source>
</evidence>
<comment type="similarity">
    <text evidence="1 5">Belongs to the CoaE family.</text>
</comment>
<keyword evidence="5" id="KW-0963">Cytoplasm</keyword>
<protein>
    <recommendedName>
        <fullName evidence="5 6">Dephospho-CoA kinase</fullName>
        <ecNumber evidence="5 6">2.7.1.24</ecNumber>
    </recommendedName>
    <alternativeName>
        <fullName evidence="5">Dephosphocoenzyme A kinase</fullName>
    </alternativeName>
</protein>
<keyword evidence="5 7" id="KW-0418">Kinase</keyword>
<evidence type="ECO:0000313" key="8">
    <source>
        <dbReference type="Proteomes" id="UP001460888"/>
    </source>
</evidence>
<dbReference type="HAMAP" id="MF_00376">
    <property type="entry name" value="Dephospho_CoA_kinase"/>
    <property type="match status" value="1"/>
</dbReference>
<dbReference type="EC" id="2.7.1.24" evidence="5 6"/>
<comment type="subcellular location">
    <subcellularLocation>
        <location evidence="5">Cytoplasm</location>
    </subcellularLocation>
</comment>
<evidence type="ECO:0000256" key="5">
    <source>
        <dbReference type="HAMAP-Rule" id="MF_00376"/>
    </source>
</evidence>
<keyword evidence="5 7" id="KW-0808">Transferase</keyword>
<accession>A0ABV2AX99</accession>
<dbReference type="CDD" id="cd02022">
    <property type="entry name" value="DPCK"/>
    <property type="match status" value="1"/>
</dbReference>
<comment type="function">
    <text evidence="5">Catalyzes the phosphorylation of the 3'-hydroxyl group of dephosphocoenzyme A to form coenzyme A.</text>
</comment>
<comment type="caution">
    <text evidence="7">The sequence shown here is derived from an EMBL/GenBank/DDBJ whole genome shotgun (WGS) entry which is preliminary data.</text>
</comment>
<keyword evidence="3 5" id="KW-0067">ATP-binding</keyword>
<keyword evidence="8" id="KW-1185">Reference proteome</keyword>
<dbReference type="PANTHER" id="PTHR10695:SF46">
    <property type="entry name" value="BIFUNCTIONAL COENZYME A SYNTHASE-RELATED"/>
    <property type="match status" value="1"/>
</dbReference>
<keyword evidence="2 5" id="KW-0547">Nucleotide-binding</keyword>
<name>A0ABV2AX99_9GAMM</name>
<proteinExistence type="inferred from homology"/>
<dbReference type="PROSITE" id="PS51219">
    <property type="entry name" value="DPCK"/>
    <property type="match status" value="1"/>
</dbReference>
<sequence length="213" mass="23068">MPSTLTVGLTGGIASGKSLVASAFQRLGVTIIDADIVARDIVEPGQPALAEIASRFGDDIVDDEGRLKRRDLREIVFADDSARSDLEGITHPRIREELARRRDAAQSDYCLLVVPLLVKSSMIDLVDRVLVVDAPEGVQMERLMSRDDIDEDLAQRMIAAQDARGERLAMADDVLINTGPRKDIADLAAALHAGYLRLAQGEVADLPPLHLPG</sequence>
<dbReference type="PANTHER" id="PTHR10695">
    <property type="entry name" value="DEPHOSPHO-COA KINASE-RELATED"/>
    <property type="match status" value="1"/>
</dbReference>
<evidence type="ECO:0000313" key="7">
    <source>
        <dbReference type="EMBL" id="MES1928280.1"/>
    </source>
</evidence>